<comment type="subcellular location">
    <subcellularLocation>
        <location evidence="1">Membrane</location>
        <topology evidence="1">Multi-pass membrane protein</topology>
    </subcellularLocation>
</comment>
<dbReference type="InterPro" id="IPR005828">
    <property type="entry name" value="MFS_sugar_transport-like"/>
</dbReference>
<feature type="compositionally biased region" description="Basic residues" evidence="6">
    <location>
        <begin position="91"/>
        <end position="106"/>
    </location>
</feature>
<dbReference type="AlphaFoldDB" id="A0A316UQF3"/>
<dbReference type="GO" id="GO:0022857">
    <property type="term" value="F:transmembrane transporter activity"/>
    <property type="evidence" value="ECO:0007669"/>
    <property type="project" value="InterPro"/>
</dbReference>
<gene>
    <name evidence="9" type="ORF">BDZ90DRAFT_233680</name>
</gene>
<organism evidence="9 10">
    <name type="scientific">Jaminaea rosea</name>
    <dbReference type="NCBI Taxonomy" id="1569628"/>
    <lineage>
        <taxon>Eukaryota</taxon>
        <taxon>Fungi</taxon>
        <taxon>Dikarya</taxon>
        <taxon>Basidiomycota</taxon>
        <taxon>Ustilaginomycotina</taxon>
        <taxon>Exobasidiomycetes</taxon>
        <taxon>Microstromatales</taxon>
        <taxon>Microstromatales incertae sedis</taxon>
        <taxon>Jaminaea</taxon>
    </lineage>
</organism>
<feature type="transmembrane region" description="Helical" evidence="7">
    <location>
        <begin position="548"/>
        <end position="571"/>
    </location>
</feature>
<feature type="domain" description="Major facilitator superfamily (MFS) profile" evidence="8">
    <location>
        <begin position="178"/>
        <end position="737"/>
    </location>
</feature>
<dbReference type="GO" id="GO:0016020">
    <property type="term" value="C:membrane"/>
    <property type="evidence" value="ECO:0007669"/>
    <property type="project" value="UniProtKB-SubCell"/>
</dbReference>
<proteinExistence type="predicted"/>
<sequence length="742" mass="80212">MPLGRHAASNDHDDEDHPRPHDSDSPSSSYSDLDVDPTVALLRSESIPLRNMIRTPTLKRSHSSKRILPRDSDDEEGDAQRGNNSDSPSRARARRSFMSSRSHRSSIRNSRILSGADQASPEEAAAAASDDAAAEGGELTESPWMLAFDDRRSAKENKSLAVSAELDAMGMGRYQWFIFFLCGLGFFIDLLWAQAFGLILVPLKNEGFGAMDGNIGTLTTAFNVGLTVGAFSWGIGVDVVGRKWSFYLTCLIAGIFGVASGAGPSFTGLRILVAFVGFGVGGNIPIDCTITLEFLPTGRHYLLALLSVFQPIGTLAASGIAYGFVPRYSCGGGSAELMADQLAACTRSENAGWRYTLYTIGAITLFVFFVRFLVFKFRESPAYLINRGHDAEALQVLYEIAKVNKVERPRLDMDDFREIEQRCMEIQTGRSSDSDMASRLSGLTHDTAADKPMLTGTAEASDANADSDADKAAQAAKRAAPPSGGASGTAGGRRVSPRVSAKPAPSDEKIEEDETAWQTVSRTLGEMGAQLRGIHILFRDRVMARITILMWLTYMADFFGFTIAGTFLPQILADRGLQQGRALSETYRDYVIIYAPGILACLVGCALIEVPRVGRQWVMVISSALMGVSMFIYTIIDTEAGSVGLNAMEYFFQSLFNAVLYAVVPEFYPSAVRGTAAGITSTLGRIAGIVAPLAGDSLYGQYADISKDLAARYTLYLGGGVTLLCPIALALLPYDTRGRRSY</sequence>
<feature type="transmembrane region" description="Helical" evidence="7">
    <location>
        <begin position="269"/>
        <end position="290"/>
    </location>
</feature>
<keyword evidence="4 7" id="KW-1133">Transmembrane helix</keyword>
<feature type="transmembrane region" description="Helical" evidence="7">
    <location>
        <begin position="176"/>
        <end position="203"/>
    </location>
</feature>
<evidence type="ECO:0000256" key="6">
    <source>
        <dbReference type="SAM" id="MobiDB-lite"/>
    </source>
</evidence>
<evidence type="ECO:0000313" key="10">
    <source>
        <dbReference type="Proteomes" id="UP000245884"/>
    </source>
</evidence>
<dbReference type="OrthoDB" id="3936150at2759"/>
<dbReference type="InterPro" id="IPR020846">
    <property type="entry name" value="MFS_dom"/>
</dbReference>
<evidence type="ECO:0000256" key="5">
    <source>
        <dbReference type="ARBA" id="ARBA00023136"/>
    </source>
</evidence>
<feature type="transmembrane region" description="Helical" evidence="7">
    <location>
        <begin position="355"/>
        <end position="374"/>
    </location>
</feature>
<accession>A0A316UQF3</accession>
<dbReference type="PANTHER" id="PTHR23511">
    <property type="entry name" value="SYNAPTIC VESICLE GLYCOPROTEIN 2"/>
    <property type="match status" value="1"/>
</dbReference>
<evidence type="ECO:0000256" key="2">
    <source>
        <dbReference type="ARBA" id="ARBA00022448"/>
    </source>
</evidence>
<evidence type="ECO:0000256" key="7">
    <source>
        <dbReference type="SAM" id="Phobius"/>
    </source>
</evidence>
<dbReference type="Pfam" id="PF07690">
    <property type="entry name" value="MFS_1"/>
    <property type="match status" value="1"/>
</dbReference>
<feature type="transmembrane region" description="Helical" evidence="7">
    <location>
        <begin position="715"/>
        <end position="734"/>
    </location>
</feature>
<feature type="compositionally biased region" description="Low complexity" evidence="6">
    <location>
        <begin position="107"/>
        <end position="133"/>
    </location>
</feature>
<reference evidence="9 10" key="1">
    <citation type="journal article" date="2018" name="Mol. Biol. Evol.">
        <title>Broad Genomic Sampling Reveals a Smut Pathogenic Ancestry of the Fungal Clade Ustilaginomycotina.</title>
        <authorList>
            <person name="Kijpornyongpan T."/>
            <person name="Mondo S.J."/>
            <person name="Barry K."/>
            <person name="Sandor L."/>
            <person name="Lee J."/>
            <person name="Lipzen A."/>
            <person name="Pangilinan J."/>
            <person name="LaButti K."/>
            <person name="Hainaut M."/>
            <person name="Henrissat B."/>
            <person name="Grigoriev I.V."/>
            <person name="Spatafora J.W."/>
            <person name="Aime M.C."/>
        </authorList>
    </citation>
    <scope>NUCLEOTIDE SEQUENCE [LARGE SCALE GENOMIC DNA]</scope>
    <source>
        <strain evidence="9 10">MCA 5214</strain>
    </source>
</reference>
<name>A0A316UQF3_9BASI</name>
<evidence type="ECO:0000256" key="3">
    <source>
        <dbReference type="ARBA" id="ARBA00022692"/>
    </source>
</evidence>
<feature type="region of interest" description="Disordered" evidence="6">
    <location>
        <begin position="1"/>
        <end position="133"/>
    </location>
</feature>
<protein>
    <submittedName>
        <fullName evidence="9">MFS general substrate transporter</fullName>
    </submittedName>
</protein>
<keyword evidence="3 7" id="KW-0812">Transmembrane</keyword>
<feature type="transmembrane region" description="Helical" evidence="7">
    <location>
        <begin position="591"/>
        <end position="610"/>
    </location>
</feature>
<keyword evidence="5 7" id="KW-0472">Membrane</keyword>
<feature type="transmembrane region" description="Helical" evidence="7">
    <location>
        <begin position="215"/>
        <end position="237"/>
    </location>
</feature>
<evidence type="ECO:0000313" key="9">
    <source>
        <dbReference type="EMBL" id="PWN26103.1"/>
    </source>
</evidence>
<dbReference type="EMBL" id="KZ819673">
    <property type="protein sequence ID" value="PWN26103.1"/>
    <property type="molecule type" value="Genomic_DNA"/>
</dbReference>
<keyword evidence="2" id="KW-0813">Transport</keyword>
<dbReference type="Gene3D" id="1.20.1250.20">
    <property type="entry name" value="MFS general substrate transporter like domains"/>
    <property type="match status" value="2"/>
</dbReference>
<dbReference type="Proteomes" id="UP000245884">
    <property type="component" value="Unassembled WGS sequence"/>
</dbReference>
<evidence type="ECO:0000256" key="1">
    <source>
        <dbReference type="ARBA" id="ARBA00004141"/>
    </source>
</evidence>
<dbReference type="PANTHER" id="PTHR23511:SF3">
    <property type="entry name" value="MAJOR FACILITATOR SUPERFAMILY (MFS) PROFILE DOMAIN-CONTAINING PROTEIN"/>
    <property type="match status" value="1"/>
</dbReference>
<dbReference type="PROSITE" id="PS50850">
    <property type="entry name" value="MFS"/>
    <property type="match status" value="1"/>
</dbReference>
<dbReference type="InterPro" id="IPR036259">
    <property type="entry name" value="MFS_trans_sf"/>
</dbReference>
<feature type="compositionally biased region" description="Low complexity" evidence="6">
    <location>
        <begin position="458"/>
        <end position="484"/>
    </location>
</feature>
<dbReference type="GeneID" id="37028543"/>
<dbReference type="RefSeq" id="XP_025360715.1">
    <property type="nucleotide sequence ID" value="XM_025506720.1"/>
</dbReference>
<feature type="compositionally biased region" description="Basic and acidic residues" evidence="6">
    <location>
        <begin position="8"/>
        <end position="24"/>
    </location>
</feature>
<feature type="transmembrane region" description="Helical" evidence="7">
    <location>
        <begin position="302"/>
        <end position="325"/>
    </location>
</feature>
<evidence type="ECO:0000256" key="4">
    <source>
        <dbReference type="ARBA" id="ARBA00022989"/>
    </source>
</evidence>
<feature type="compositionally biased region" description="Basic residues" evidence="6">
    <location>
        <begin position="57"/>
        <end position="67"/>
    </location>
</feature>
<keyword evidence="10" id="KW-1185">Reference proteome</keyword>
<dbReference type="InterPro" id="IPR011701">
    <property type="entry name" value="MFS"/>
</dbReference>
<feature type="transmembrane region" description="Helical" evidence="7">
    <location>
        <begin position="617"/>
        <end position="636"/>
    </location>
</feature>
<feature type="transmembrane region" description="Helical" evidence="7">
    <location>
        <begin position="244"/>
        <end position="263"/>
    </location>
</feature>
<feature type="region of interest" description="Disordered" evidence="6">
    <location>
        <begin position="458"/>
        <end position="515"/>
    </location>
</feature>
<dbReference type="Pfam" id="PF00083">
    <property type="entry name" value="Sugar_tr"/>
    <property type="match status" value="1"/>
</dbReference>
<evidence type="ECO:0000259" key="8">
    <source>
        <dbReference type="PROSITE" id="PS50850"/>
    </source>
</evidence>
<dbReference type="SUPFAM" id="SSF103473">
    <property type="entry name" value="MFS general substrate transporter"/>
    <property type="match status" value="1"/>
</dbReference>